<dbReference type="RefSeq" id="WP_067133456.1">
    <property type="nucleotide sequence ID" value="NZ_KQ948223.1"/>
</dbReference>
<dbReference type="Proteomes" id="UP000053127">
    <property type="component" value="Unassembled WGS sequence"/>
</dbReference>
<dbReference type="Gene3D" id="1.10.10.2120">
    <property type="match status" value="1"/>
</dbReference>
<dbReference type="Gene3D" id="3.60.60.10">
    <property type="entry name" value="Penicillin V Acylase, Chain A"/>
    <property type="match status" value="1"/>
</dbReference>
<organism evidence="2 3">
    <name type="scientific">Streptomyces yokosukanensis</name>
    <dbReference type="NCBI Taxonomy" id="67386"/>
    <lineage>
        <taxon>Bacteria</taxon>
        <taxon>Bacillati</taxon>
        <taxon>Actinomycetota</taxon>
        <taxon>Actinomycetes</taxon>
        <taxon>Kitasatosporales</taxon>
        <taxon>Streptomycetaceae</taxon>
        <taxon>Streptomyces</taxon>
    </lineage>
</organism>
<dbReference type="InterPro" id="IPR047794">
    <property type="entry name" value="C45_proenzyme-like"/>
</dbReference>
<dbReference type="InterPro" id="IPR005079">
    <property type="entry name" value="Peptidase_C45_hydrolase"/>
</dbReference>
<evidence type="ECO:0000313" key="2">
    <source>
        <dbReference type="EMBL" id="KUN00452.1"/>
    </source>
</evidence>
<keyword evidence="3" id="KW-1185">Reference proteome</keyword>
<protein>
    <submittedName>
        <fullName evidence="2">Peptidase C45</fullName>
    </submittedName>
</protein>
<dbReference type="Pfam" id="PF03417">
    <property type="entry name" value="AAT"/>
    <property type="match status" value="1"/>
</dbReference>
<dbReference type="InterPro" id="IPR047801">
    <property type="entry name" value="Peptidase_C45"/>
</dbReference>
<proteinExistence type="predicted"/>
<dbReference type="InterPro" id="IPR029055">
    <property type="entry name" value="Ntn_hydrolases_N"/>
</dbReference>
<dbReference type="NCBIfam" id="NF040521">
    <property type="entry name" value="C45_proenzyme"/>
    <property type="match status" value="1"/>
</dbReference>
<dbReference type="PANTHER" id="PTHR34180">
    <property type="entry name" value="PEPTIDASE C45"/>
    <property type="match status" value="1"/>
</dbReference>
<sequence length="351" mass="37987">MPTESLPRIRAEGAPFDLGRAHGRERAPALRAFLHDALCRLNHILPRPVTAAELSPTIAAYRTAIEDAVPDIAREIEGLAEGAGLSLAEAYLLQLRREIMGYRKVPTMGDCTTYARSGTAAGGRPVLAQTVDLNGDLDDQITVLDVAPTGSRRRVLLLSFGGLLGYLGLNSSGLAVGINLVLGGTWRPGVPPYLAVRHLLDRAGTVDEAVALLQTLPLASSRSLTLCDSSRAVWAEHLEGRWRFCDGPQTLHTNHFLHPDLAPHDEVNVFARRSSVKRLEACRMRLATLPADASAEDHFGVLSAPPLCVADNGDIRRERTVAAAVMFPSRGELHLRPGDPSRHPTQVFALR</sequence>
<gene>
    <name evidence="2" type="ORF">AQI95_34720</name>
</gene>
<dbReference type="EMBL" id="LMWN01000049">
    <property type="protein sequence ID" value="KUN00452.1"/>
    <property type="molecule type" value="Genomic_DNA"/>
</dbReference>
<dbReference type="STRING" id="67386.AQI95_34720"/>
<name>A0A101NW59_9ACTN</name>
<dbReference type="AlphaFoldDB" id="A0A101NW59"/>
<evidence type="ECO:0000313" key="3">
    <source>
        <dbReference type="Proteomes" id="UP000053127"/>
    </source>
</evidence>
<dbReference type="OrthoDB" id="8109453at2"/>
<feature type="domain" description="Peptidase C45 hydrolase" evidence="1">
    <location>
        <begin position="123"/>
        <end position="340"/>
    </location>
</feature>
<dbReference type="PANTHER" id="PTHR34180:SF1">
    <property type="entry name" value="BETA-ALANYL-DOPAMINE_CARCININE HYDROLASE"/>
    <property type="match status" value="1"/>
</dbReference>
<dbReference type="SUPFAM" id="SSF56235">
    <property type="entry name" value="N-terminal nucleophile aminohydrolases (Ntn hydrolases)"/>
    <property type="match status" value="1"/>
</dbReference>
<reference evidence="2 3" key="1">
    <citation type="submission" date="2015-10" db="EMBL/GenBank/DDBJ databases">
        <title>Draft genome sequence of Streptomyces yokosukanensis DSM 40224, type strain for the species Streptomyces yokosukanensis.</title>
        <authorList>
            <person name="Ruckert C."/>
            <person name="Winkler A."/>
            <person name="Kalinowski J."/>
            <person name="Kampfer P."/>
            <person name="Glaeser S."/>
        </authorList>
    </citation>
    <scope>NUCLEOTIDE SEQUENCE [LARGE SCALE GENOMIC DNA]</scope>
    <source>
        <strain evidence="2 3">DSM 40224</strain>
    </source>
</reference>
<comment type="caution">
    <text evidence="2">The sequence shown here is derived from an EMBL/GenBank/DDBJ whole genome shotgun (WGS) entry which is preliminary data.</text>
</comment>
<accession>A0A101NW59</accession>
<evidence type="ECO:0000259" key="1">
    <source>
        <dbReference type="Pfam" id="PF03417"/>
    </source>
</evidence>